<evidence type="ECO:0000313" key="4">
    <source>
        <dbReference type="EMBL" id="EFO89218.1"/>
    </source>
</evidence>
<dbReference type="InterPro" id="IPR045093">
    <property type="entry name" value="Cullin"/>
</dbReference>
<name>E3N7V9_CAERE</name>
<dbReference type="SUPFAM" id="SSF74788">
    <property type="entry name" value="Cullin repeat-like"/>
    <property type="match status" value="1"/>
</dbReference>
<dbReference type="InParanoid" id="E3N7V9"/>
<keyword evidence="2" id="KW-0833">Ubl conjugation pathway</keyword>
<proteinExistence type="inferred from homology"/>
<dbReference type="InterPro" id="IPR016159">
    <property type="entry name" value="Cullin_repeat-like_dom_sf"/>
</dbReference>
<dbReference type="Gene3D" id="1.20.1310.10">
    <property type="entry name" value="Cullin Repeats"/>
    <property type="match status" value="3"/>
</dbReference>
<dbReference type="Pfam" id="PF00888">
    <property type="entry name" value="Cullin"/>
    <property type="match status" value="1"/>
</dbReference>
<dbReference type="HOGENOM" id="CLU_1138919_0_0_1"/>
<protein>
    <recommendedName>
        <fullName evidence="3">Cullin N-terminal domain-containing protein</fullName>
    </recommendedName>
</protein>
<keyword evidence="5" id="KW-1185">Reference proteome</keyword>
<feature type="domain" description="Cullin N-terminal" evidence="3">
    <location>
        <begin position="45"/>
        <end position="233"/>
    </location>
</feature>
<gene>
    <name evidence="4" type="ORF">CRE_16996</name>
</gene>
<dbReference type="InterPro" id="IPR001373">
    <property type="entry name" value="Cullin_N"/>
</dbReference>
<accession>E3N7V9</accession>
<dbReference type="Proteomes" id="UP000008281">
    <property type="component" value="Unassembled WGS sequence"/>
</dbReference>
<dbReference type="STRING" id="31234.E3N7V9"/>
<dbReference type="eggNOG" id="KOG2166">
    <property type="taxonomic scope" value="Eukaryota"/>
</dbReference>
<sequence length="244" mass="28612">MTPLTTVNEEKYVNCMQLCSTLEFSENLFCNKTSKLVRNELVAVWPQFEEALKVIFQRSTMTMRTYMQLTTMVYRYCTETYQLGFRACVDAVTRNCQKLDGQELLKYLNTEWELFEISSSLFDAVCGNFNRHSIEVNVGKTDVSLIKNLCMEVWRKNLSDVLEEKIIGATLHLIHQERTGNSMINNRDISDFVVCLKKLPVKYPENDVKKDKTEDQKLKFYKESFERLFLKTIEISTRKKLKSL</sequence>
<dbReference type="EMBL" id="DS268552">
    <property type="protein sequence ID" value="EFO89218.1"/>
    <property type="molecule type" value="Genomic_DNA"/>
</dbReference>
<evidence type="ECO:0000256" key="2">
    <source>
        <dbReference type="ARBA" id="ARBA00022786"/>
    </source>
</evidence>
<dbReference type="AlphaFoldDB" id="E3N7V9"/>
<organism evidence="5">
    <name type="scientific">Caenorhabditis remanei</name>
    <name type="common">Caenorhabditis vulgaris</name>
    <dbReference type="NCBI Taxonomy" id="31234"/>
    <lineage>
        <taxon>Eukaryota</taxon>
        <taxon>Metazoa</taxon>
        <taxon>Ecdysozoa</taxon>
        <taxon>Nematoda</taxon>
        <taxon>Chromadorea</taxon>
        <taxon>Rhabditida</taxon>
        <taxon>Rhabditina</taxon>
        <taxon>Rhabditomorpha</taxon>
        <taxon>Rhabditoidea</taxon>
        <taxon>Rhabditidae</taxon>
        <taxon>Peloderinae</taxon>
        <taxon>Caenorhabditis</taxon>
    </lineage>
</organism>
<reference evidence="4" key="1">
    <citation type="submission" date="2007-07" db="EMBL/GenBank/DDBJ databases">
        <title>PCAP assembly of the Caenorhabditis remanei genome.</title>
        <authorList>
            <consortium name="The Caenorhabditis remanei Sequencing Consortium"/>
            <person name="Wilson R.K."/>
        </authorList>
    </citation>
    <scope>NUCLEOTIDE SEQUENCE [LARGE SCALE GENOMIC DNA]</scope>
    <source>
        <strain evidence="4">PB4641</strain>
    </source>
</reference>
<evidence type="ECO:0000256" key="1">
    <source>
        <dbReference type="ARBA" id="ARBA00006019"/>
    </source>
</evidence>
<evidence type="ECO:0000313" key="5">
    <source>
        <dbReference type="Proteomes" id="UP000008281"/>
    </source>
</evidence>
<dbReference type="OrthoDB" id="27073at2759"/>
<comment type="similarity">
    <text evidence="1">Belongs to the cullin family.</text>
</comment>
<dbReference type="PANTHER" id="PTHR11932">
    <property type="entry name" value="CULLIN"/>
    <property type="match status" value="1"/>
</dbReference>
<evidence type="ECO:0000259" key="3">
    <source>
        <dbReference type="Pfam" id="PF00888"/>
    </source>
</evidence>